<gene>
    <name evidence="2" type="ORF">KUF71_014955</name>
</gene>
<dbReference type="InterPro" id="IPR018289">
    <property type="entry name" value="MULE_transposase_dom"/>
</dbReference>
<protein>
    <submittedName>
        <fullName evidence="2">Imidazole glycerol phosphate synthase subunit HisF</fullName>
    </submittedName>
</protein>
<proteinExistence type="predicted"/>
<accession>A0AAE1HSE5</accession>
<dbReference type="Pfam" id="PF10551">
    <property type="entry name" value="MULE"/>
    <property type="match status" value="1"/>
</dbReference>
<dbReference type="Proteomes" id="UP001219518">
    <property type="component" value="Unassembled WGS sequence"/>
</dbReference>
<sequence>MDDTTRHNLRRMGLDSFIPLFKAQLHHEDYNGASLVSQSSMMLFTRKTKAAYKMAFQCLKDMVPNKRMPHIMSDFGKGLLGALREEFPGAHLTGCLFHLDQAMCKKASKLGLRPLLSSVTEEGKCAGKVVRMCMALPFLPAEKIAEGFTAIREYSRREAQDVLEPFLDYVDRTWLQVSMFYIIAFPLKAWDLNIFRSTNNDMESYHRTLTDTLGRPHPSAWCWLSVRAGRFACRRLPWRLTASCEYAPYPHACMGYLHKQPG</sequence>
<organism evidence="2 3">
    <name type="scientific">Frankliniella fusca</name>
    <dbReference type="NCBI Taxonomy" id="407009"/>
    <lineage>
        <taxon>Eukaryota</taxon>
        <taxon>Metazoa</taxon>
        <taxon>Ecdysozoa</taxon>
        <taxon>Arthropoda</taxon>
        <taxon>Hexapoda</taxon>
        <taxon>Insecta</taxon>
        <taxon>Pterygota</taxon>
        <taxon>Neoptera</taxon>
        <taxon>Paraneoptera</taxon>
        <taxon>Thysanoptera</taxon>
        <taxon>Terebrantia</taxon>
        <taxon>Thripoidea</taxon>
        <taxon>Thripidae</taxon>
        <taxon>Frankliniella</taxon>
    </lineage>
</organism>
<reference evidence="2" key="1">
    <citation type="submission" date="2021-07" db="EMBL/GenBank/DDBJ databases">
        <authorList>
            <person name="Catto M.A."/>
            <person name="Jacobson A."/>
            <person name="Kennedy G."/>
            <person name="Labadie P."/>
            <person name="Hunt B.G."/>
            <person name="Srinivasan R."/>
        </authorList>
    </citation>
    <scope>NUCLEOTIDE SEQUENCE</scope>
    <source>
        <strain evidence="2">PL_HMW_Pooled</strain>
        <tissue evidence="2">Head</tissue>
    </source>
</reference>
<evidence type="ECO:0000313" key="2">
    <source>
        <dbReference type="EMBL" id="KAK3926619.1"/>
    </source>
</evidence>
<feature type="domain" description="MULE transposase" evidence="1">
    <location>
        <begin position="39"/>
        <end position="99"/>
    </location>
</feature>
<keyword evidence="3" id="KW-1185">Reference proteome</keyword>
<dbReference type="EMBL" id="JAHWGI010001269">
    <property type="protein sequence ID" value="KAK3926619.1"/>
    <property type="molecule type" value="Genomic_DNA"/>
</dbReference>
<reference evidence="2" key="2">
    <citation type="journal article" date="2023" name="BMC Genomics">
        <title>Pest status, molecular evolution, and epigenetic factors derived from the genome assembly of Frankliniella fusca, a thysanopteran phytovirus vector.</title>
        <authorList>
            <person name="Catto M.A."/>
            <person name="Labadie P.E."/>
            <person name="Jacobson A.L."/>
            <person name="Kennedy G.G."/>
            <person name="Srinivasan R."/>
            <person name="Hunt B.G."/>
        </authorList>
    </citation>
    <scope>NUCLEOTIDE SEQUENCE</scope>
    <source>
        <strain evidence="2">PL_HMW_Pooled</strain>
    </source>
</reference>
<evidence type="ECO:0000259" key="1">
    <source>
        <dbReference type="Pfam" id="PF10551"/>
    </source>
</evidence>
<comment type="caution">
    <text evidence="2">The sequence shown here is derived from an EMBL/GenBank/DDBJ whole genome shotgun (WGS) entry which is preliminary data.</text>
</comment>
<dbReference type="AlphaFoldDB" id="A0AAE1HSE5"/>
<name>A0AAE1HSE5_9NEOP</name>
<evidence type="ECO:0000313" key="3">
    <source>
        <dbReference type="Proteomes" id="UP001219518"/>
    </source>
</evidence>